<dbReference type="AlphaFoldDB" id="A0A0B2XNT1"/>
<feature type="transmembrane region" description="Helical" evidence="1">
    <location>
        <begin position="84"/>
        <end position="110"/>
    </location>
</feature>
<evidence type="ECO:0000313" key="7">
    <source>
        <dbReference type="Proteomes" id="UP000257607"/>
    </source>
</evidence>
<dbReference type="OrthoDB" id="9813540at2"/>
<dbReference type="EMBL" id="CP022474">
    <property type="protein sequence ID" value="ASN59533.1"/>
    <property type="molecule type" value="Genomic_DNA"/>
</dbReference>
<protein>
    <submittedName>
        <fullName evidence="5">ECF transporter S component</fullName>
    </submittedName>
    <submittedName>
        <fullName evidence="4">Membrane protein</fullName>
    </submittedName>
</protein>
<evidence type="ECO:0000313" key="3">
    <source>
        <dbReference type="EMBL" id="AXN35295.1"/>
    </source>
</evidence>
<evidence type="ECO:0000313" key="2">
    <source>
        <dbReference type="EMBL" id="ASN59533.1"/>
    </source>
</evidence>
<evidence type="ECO:0000313" key="5">
    <source>
        <dbReference type="EMBL" id="WDC91527.1"/>
    </source>
</evidence>
<dbReference type="EMBL" id="AP024685">
    <property type="protein sequence ID" value="BCX31032.1"/>
    <property type="molecule type" value="Genomic_DNA"/>
</dbReference>
<dbReference type="Gene3D" id="1.10.1760.20">
    <property type="match status" value="1"/>
</dbReference>
<dbReference type="STRING" id="28038.BCY75_04365"/>
<dbReference type="EMBL" id="CP031003">
    <property type="protein sequence ID" value="AXN35295.1"/>
    <property type="molecule type" value="Genomic_DNA"/>
</dbReference>
<feature type="transmembrane region" description="Helical" evidence="1">
    <location>
        <begin position="33"/>
        <end position="55"/>
    </location>
</feature>
<reference evidence="2 6" key="1">
    <citation type="submission" date="2017-07" db="EMBL/GenBank/DDBJ databases">
        <title>Lactobacillus curvatus MRS6 whole genome.</title>
        <authorList>
            <person name="Jans C."/>
            <person name="Lagler S."/>
            <person name="Lacroix C."/>
            <person name="Meile L."/>
            <person name="Stevens M.J.A."/>
        </authorList>
    </citation>
    <scope>NUCLEOTIDE SEQUENCE [LARGE SCALE GENOMIC DNA]</scope>
    <source>
        <strain evidence="2 6">MRS6</strain>
    </source>
</reference>
<dbReference type="Proteomes" id="UP000825100">
    <property type="component" value="Chromosome"/>
</dbReference>
<sequence>MTHKNSSAYTISIMAILTAFLIIQSFIPMVGYINIIPGLPAVTTIHLTVIIGAVILGTRQGAILGLIWGLISLFRAYTSPGDPLSLLIFQNPIIAILPRLMAGMIAGFTFQHLYQTKIRKTGAMALAGIFGALINTILVIGLTRVLYGHQAAGMYHTDPTHLIIVMLGVVALNAVMEATLAAVVTPLVATPLMRFKRTQ</sequence>
<reference evidence="4 8" key="3">
    <citation type="submission" date="2021-05" db="EMBL/GenBank/DDBJ databases">
        <title>Complete Genome Sequence of Latilactobacillus sp. Strain WDN19, a High D-Aspartate-producing Lactic Acid Bacterium Isolated from a Japanese Pickle.</title>
        <authorList>
            <person name="Kajitani K."/>
            <person name="Takahashi S."/>
        </authorList>
    </citation>
    <scope>NUCLEOTIDE SEQUENCE [LARGE SCALE GENOMIC DNA]</scope>
    <source>
        <strain evidence="4 8">WDN19</strain>
    </source>
</reference>
<evidence type="ECO:0000313" key="9">
    <source>
        <dbReference type="Proteomes" id="UP001215533"/>
    </source>
</evidence>
<proteinExistence type="predicted"/>
<evidence type="ECO:0000313" key="6">
    <source>
        <dbReference type="Proteomes" id="UP000199749"/>
    </source>
</evidence>
<feature type="transmembrane region" description="Helical" evidence="1">
    <location>
        <begin position="162"/>
        <end position="189"/>
    </location>
</feature>
<keyword evidence="1" id="KW-1133">Transmembrane helix</keyword>
<reference evidence="5" key="4">
    <citation type="submission" date="2023-02" db="EMBL/GenBank/DDBJ databases">
        <title>Complete genome sequence of Lactobacillus curvatus CACC879 isolated from Pig feces.</title>
        <authorList>
            <person name="Park S."/>
            <person name="Park M.A."/>
            <person name="Kim D.-H."/>
            <person name="Kim Y."/>
        </authorList>
    </citation>
    <scope>NUCLEOTIDE SEQUENCE</scope>
    <source>
        <strain evidence="5">CACC879</strain>
    </source>
</reference>
<keyword evidence="8" id="KW-1185">Reference proteome</keyword>
<gene>
    <name evidence="2" type="ORF">CG419_02385</name>
    <name evidence="3" type="ORF">DT351_02535</name>
    <name evidence="4" type="ORF">LTWDN19_15990</name>
    <name evidence="5" type="ORF">PSR33_04840</name>
</gene>
<feature type="transmembrane region" description="Helical" evidence="1">
    <location>
        <begin position="7"/>
        <end position="27"/>
    </location>
</feature>
<dbReference type="InterPro" id="IPR024529">
    <property type="entry name" value="ECF_trnsprt_substrate-spec"/>
</dbReference>
<feature type="transmembrane region" description="Helical" evidence="1">
    <location>
        <begin position="122"/>
        <end position="142"/>
    </location>
</feature>
<reference evidence="3 7" key="2">
    <citation type="submission" date="2018-07" db="EMBL/GenBank/DDBJ databases">
        <title>Lactobacillus curvatus genome sequence.</title>
        <authorList>
            <person name="Prechtl R."/>
        </authorList>
    </citation>
    <scope>NUCLEOTIDE SEQUENCE [LARGE SCALE GENOMIC DNA]</scope>
    <source>
        <strain evidence="3 7">TMW 1.1928</strain>
    </source>
</reference>
<evidence type="ECO:0000256" key="1">
    <source>
        <dbReference type="SAM" id="Phobius"/>
    </source>
</evidence>
<organism evidence="5 9">
    <name type="scientific">Latilactobacillus curvatus</name>
    <name type="common">Lactobacillus curvatus</name>
    <dbReference type="NCBI Taxonomy" id="28038"/>
    <lineage>
        <taxon>Bacteria</taxon>
        <taxon>Bacillati</taxon>
        <taxon>Bacillota</taxon>
        <taxon>Bacilli</taxon>
        <taxon>Lactobacillales</taxon>
        <taxon>Lactobacillaceae</taxon>
        <taxon>Latilactobacillus</taxon>
    </lineage>
</organism>
<evidence type="ECO:0000313" key="8">
    <source>
        <dbReference type="Proteomes" id="UP000825100"/>
    </source>
</evidence>
<dbReference type="RefSeq" id="WP_004270151.1">
    <property type="nucleotide sequence ID" value="NZ_AP024685.1"/>
</dbReference>
<dbReference type="Proteomes" id="UP000199749">
    <property type="component" value="Chromosome"/>
</dbReference>
<evidence type="ECO:0000313" key="4">
    <source>
        <dbReference type="EMBL" id="BCX31032.1"/>
    </source>
</evidence>
<dbReference type="Proteomes" id="UP000257607">
    <property type="component" value="Chromosome"/>
</dbReference>
<keyword evidence="1" id="KW-0812">Transmembrane</keyword>
<accession>A0A0B2XNT1</accession>
<feature type="transmembrane region" description="Helical" evidence="1">
    <location>
        <begin position="62"/>
        <end position="78"/>
    </location>
</feature>
<dbReference type="EMBL" id="CP117683">
    <property type="protein sequence ID" value="WDC91527.1"/>
    <property type="molecule type" value="Genomic_DNA"/>
</dbReference>
<dbReference type="GO" id="GO:0022857">
    <property type="term" value="F:transmembrane transporter activity"/>
    <property type="evidence" value="ECO:0007669"/>
    <property type="project" value="InterPro"/>
</dbReference>
<keyword evidence="1" id="KW-0472">Membrane</keyword>
<dbReference type="Proteomes" id="UP001215533">
    <property type="component" value="Chromosome"/>
</dbReference>
<name>A0A0B2XNT1_LATCU</name>
<dbReference type="Pfam" id="PF12822">
    <property type="entry name" value="ECF_trnsprt"/>
    <property type="match status" value="1"/>
</dbReference>